<evidence type="ECO:0000313" key="4">
    <source>
        <dbReference type="EMBL" id="SNV68259.1"/>
    </source>
</evidence>
<reference evidence="4 5" key="1">
    <citation type="submission" date="2017-06" db="EMBL/GenBank/DDBJ databases">
        <authorList>
            <consortium name="Pathogen Informatics"/>
        </authorList>
    </citation>
    <scope>NUCLEOTIDE SEQUENCE [LARGE SCALE GENOMIC DNA]</scope>
    <source>
        <strain evidence="4 5">NCTC13839</strain>
    </source>
</reference>
<dbReference type="AlphaFoldDB" id="A0A239ZAQ4"/>
<dbReference type="RefSeq" id="WP_095088041.1">
    <property type="nucleotide sequence ID" value="NZ_BMDM01000005.1"/>
</dbReference>
<dbReference type="Pfam" id="PF05816">
    <property type="entry name" value="TelA"/>
    <property type="match status" value="1"/>
</dbReference>
<dbReference type="OrthoDB" id="9768858at2"/>
<evidence type="ECO:0000256" key="3">
    <source>
        <dbReference type="SAM" id="Coils"/>
    </source>
</evidence>
<evidence type="ECO:0000313" key="5">
    <source>
        <dbReference type="Proteomes" id="UP000242084"/>
    </source>
</evidence>
<dbReference type="PANTHER" id="PTHR38432">
    <property type="entry name" value="TELA-LIKE PROTEIN SAOUHSC_01408"/>
    <property type="match status" value="1"/>
</dbReference>
<dbReference type="Proteomes" id="UP000242084">
    <property type="component" value="Chromosome 1"/>
</dbReference>
<comment type="similarity">
    <text evidence="1 2">Belongs to the TelA family.</text>
</comment>
<dbReference type="InterPro" id="IPR008863">
    <property type="entry name" value="Toxic_anion-R_TelA"/>
</dbReference>
<accession>A0A239ZAQ4</accession>
<evidence type="ECO:0000256" key="2">
    <source>
        <dbReference type="PIRNR" id="PIRNR026508"/>
    </source>
</evidence>
<dbReference type="PIRSF" id="PIRSF026508">
    <property type="entry name" value="TelA"/>
    <property type="match status" value="1"/>
</dbReference>
<keyword evidence="5" id="KW-1185">Reference proteome</keyword>
<evidence type="ECO:0000256" key="1">
    <source>
        <dbReference type="ARBA" id="ARBA00005541"/>
    </source>
</evidence>
<feature type="coiled-coil region" evidence="3">
    <location>
        <begin position="185"/>
        <end position="246"/>
    </location>
</feature>
<feature type="coiled-coil region" evidence="3">
    <location>
        <begin position="359"/>
        <end position="397"/>
    </location>
</feature>
<name>A0A239ZAQ4_9STAP</name>
<organism evidence="4 5">
    <name type="scientific">Mammaliicoccus stepanovicii</name>
    <dbReference type="NCBI Taxonomy" id="643214"/>
    <lineage>
        <taxon>Bacteria</taxon>
        <taxon>Bacillati</taxon>
        <taxon>Bacillota</taxon>
        <taxon>Bacilli</taxon>
        <taxon>Bacillales</taxon>
        <taxon>Staphylococcaceae</taxon>
        <taxon>Mammaliicoccus</taxon>
    </lineage>
</organism>
<proteinExistence type="inferred from homology"/>
<dbReference type="PANTHER" id="PTHR38432:SF1">
    <property type="entry name" value="TELA-LIKE PROTEIN SAOUHSC_01408"/>
    <property type="match status" value="1"/>
</dbReference>
<dbReference type="EMBL" id="LT906462">
    <property type="protein sequence ID" value="SNV68259.1"/>
    <property type="molecule type" value="Genomic_DNA"/>
</dbReference>
<dbReference type="KEGG" id="sste:SAMEA4384403_1370"/>
<protein>
    <submittedName>
        <fullName evidence="4">Tellurite resistance protein</fullName>
    </submittedName>
</protein>
<gene>
    <name evidence="4" type="ORF">SAMEA4384403_01370</name>
</gene>
<sequence>MTETNKNLFDDLIEDPFKDSTNELSAEQTEVSQQDAQSNVTSTYENTFSEEDQRKINEIAQQIKPLDNDGLLLYGQQAQNKLSQFSHQMLTQVQSKDVGPIGSSLRNLMNKLKEVNPDELQKQNKSRLRRIFKRAERSVNEMFSKYQSVGAQVDRISVELQKSQNMLMKDVGLLDQLYEENKAYFDALNIYIAAAEQKRDELKKNDLVKLENKVKQSNNQMDVQELADLQQYINRLEKRIYDLQLSRQITLQSAPQIRMIQNINQTLAEKIQSSILTSIPLWKNQMAIALTLLRQQGASEAQKKVTDTTNELLLKNSEMLKQNAIRTAEENERGIVDIETLKTTQTNIVDTIQETLRIQEDGTRKRQQAEQELQSLEQDLKTKLLQLKDEQHQLRNSFKQ</sequence>
<keyword evidence="3" id="KW-0175">Coiled coil</keyword>